<feature type="region of interest" description="Disordered" evidence="1">
    <location>
        <begin position="1"/>
        <end position="49"/>
    </location>
</feature>
<feature type="region of interest" description="Disordered" evidence="1">
    <location>
        <begin position="85"/>
        <end position="118"/>
    </location>
</feature>
<feature type="compositionally biased region" description="Basic and acidic residues" evidence="1">
    <location>
        <begin position="151"/>
        <end position="160"/>
    </location>
</feature>
<feature type="region of interest" description="Disordered" evidence="1">
    <location>
        <begin position="138"/>
        <end position="160"/>
    </location>
</feature>
<organism evidence="2 3">
    <name type="scientific">Polytolypa hystricis (strain UAMH7299)</name>
    <dbReference type="NCBI Taxonomy" id="1447883"/>
    <lineage>
        <taxon>Eukaryota</taxon>
        <taxon>Fungi</taxon>
        <taxon>Dikarya</taxon>
        <taxon>Ascomycota</taxon>
        <taxon>Pezizomycotina</taxon>
        <taxon>Eurotiomycetes</taxon>
        <taxon>Eurotiomycetidae</taxon>
        <taxon>Onygenales</taxon>
        <taxon>Onygenales incertae sedis</taxon>
        <taxon>Polytolypa</taxon>
    </lineage>
</organism>
<sequence length="160" mass="17288">MAPVAYEPHDASDSEYPASDVAVVDSEEDMSHQALSSQESSSSENGGQYTAAAGADYVLTGLEWQRDNLPDNIPERLELENAVERTNGGGNEAEADGTNNLNRSDNSKEDNDNTINGNVQTVHGNVQTVNGNVQIVNGNVQTVNETTTPRQRNENRSRRA</sequence>
<dbReference type="AlphaFoldDB" id="A0A2B7Y560"/>
<dbReference type="EMBL" id="PDNA01000074">
    <property type="protein sequence ID" value="PGH16370.1"/>
    <property type="molecule type" value="Genomic_DNA"/>
</dbReference>
<accession>A0A2B7Y560</accession>
<keyword evidence="3" id="KW-1185">Reference proteome</keyword>
<name>A0A2B7Y560_POLH7</name>
<evidence type="ECO:0000313" key="2">
    <source>
        <dbReference type="EMBL" id="PGH16370.1"/>
    </source>
</evidence>
<gene>
    <name evidence="2" type="ORF">AJ80_05220</name>
</gene>
<protein>
    <submittedName>
        <fullName evidence="2">Uncharacterized protein</fullName>
    </submittedName>
</protein>
<comment type="caution">
    <text evidence="2">The sequence shown here is derived from an EMBL/GenBank/DDBJ whole genome shotgun (WGS) entry which is preliminary data.</text>
</comment>
<dbReference type="Proteomes" id="UP000224634">
    <property type="component" value="Unassembled WGS sequence"/>
</dbReference>
<evidence type="ECO:0000313" key="3">
    <source>
        <dbReference type="Proteomes" id="UP000224634"/>
    </source>
</evidence>
<reference evidence="2 3" key="1">
    <citation type="submission" date="2017-10" db="EMBL/GenBank/DDBJ databases">
        <title>Comparative genomics in systemic dimorphic fungi from Ajellomycetaceae.</title>
        <authorList>
            <person name="Munoz J.F."/>
            <person name="Mcewen J.G."/>
            <person name="Clay O.K."/>
            <person name="Cuomo C.A."/>
        </authorList>
    </citation>
    <scope>NUCLEOTIDE SEQUENCE [LARGE SCALE GENOMIC DNA]</scope>
    <source>
        <strain evidence="2 3">UAMH7299</strain>
    </source>
</reference>
<proteinExistence type="predicted"/>
<evidence type="ECO:0000256" key="1">
    <source>
        <dbReference type="SAM" id="MobiDB-lite"/>
    </source>
</evidence>